<dbReference type="SMART" id="SM00889">
    <property type="entry name" value="EFG_IV"/>
    <property type="match status" value="1"/>
</dbReference>
<gene>
    <name evidence="8" type="ORF">ABUS76_00730</name>
</gene>
<dbReference type="InterPro" id="IPR035649">
    <property type="entry name" value="EFG_V"/>
</dbReference>
<feature type="domain" description="Elongation factor EFG" evidence="6">
    <location>
        <begin position="378"/>
        <end position="465"/>
    </location>
</feature>
<dbReference type="SUPFAM" id="SSF52540">
    <property type="entry name" value="P-loop containing nucleoside triphosphate hydrolases"/>
    <property type="match status" value="1"/>
</dbReference>
<dbReference type="SUPFAM" id="SSF54211">
    <property type="entry name" value="Ribosomal protein S5 domain 2-like"/>
    <property type="match status" value="1"/>
</dbReference>
<name>A0AAU7ZXE0_9FLAO</name>
<dbReference type="GO" id="GO:0032790">
    <property type="term" value="P:ribosome disassembly"/>
    <property type="evidence" value="ECO:0007669"/>
    <property type="project" value="TreeGrafter"/>
</dbReference>
<dbReference type="CDD" id="cd03713">
    <property type="entry name" value="EFG_mtEFG_C"/>
    <property type="match status" value="1"/>
</dbReference>
<dbReference type="Gene3D" id="3.40.50.300">
    <property type="entry name" value="P-loop containing nucleotide triphosphate hydrolases"/>
    <property type="match status" value="1"/>
</dbReference>
<dbReference type="SUPFAM" id="SSF54980">
    <property type="entry name" value="EF-G C-terminal domain-like"/>
    <property type="match status" value="2"/>
</dbReference>
<dbReference type="InterPro" id="IPR014721">
    <property type="entry name" value="Ribsml_uS5_D2-typ_fold_subgr"/>
</dbReference>
<dbReference type="InterPro" id="IPR027417">
    <property type="entry name" value="P-loop_NTPase"/>
</dbReference>
<protein>
    <submittedName>
        <fullName evidence="8">Translation factor GTPase family protein</fullName>
    </submittedName>
</protein>
<dbReference type="InterPro" id="IPR041095">
    <property type="entry name" value="EFG_II"/>
</dbReference>
<dbReference type="PANTHER" id="PTHR43261:SF1">
    <property type="entry name" value="RIBOSOME-RELEASING FACTOR 2, MITOCHONDRIAL"/>
    <property type="match status" value="1"/>
</dbReference>
<dbReference type="InterPro" id="IPR009022">
    <property type="entry name" value="EFG_III"/>
</dbReference>
<evidence type="ECO:0000256" key="3">
    <source>
        <dbReference type="ARBA" id="ARBA00022917"/>
    </source>
</evidence>
<proteinExistence type="predicted"/>
<dbReference type="EMBL" id="CP158689">
    <property type="protein sequence ID" value="XCC45281.1"/>
    <property type="molecule type" value="Genomic_DNA"/>
</dbReference>
<keyword evidence="1" id="KW-0547">Nucleotide-binding</keyword>
<dbReference type="CDD" id="cd16262">
    <property type="entry name" value="EFG_III"/>
    <property type="match status" value="1"/>
</dbReference>
<reference evidence="8" key="1">
    <citation type="submission" date="2024-06" db="EMBL/GenBank/DDBJ databases">
        <title>Diversity, functionality, and evolutionary history of bacterial symbionts in false click beetles (Coleoptera, Throscidae).</title>
        <authorList>
            <person name="Wierz J.C."/>
            <person name="Malm H."/>
            <person name="Kaltenpoth M."/>
            <person name="Engl T."/>
        </authorList>
    </citation>
    <scope>NUCLEOTIDE SEQUENCE</scope>
    <source>
        <strain evidence="8">Ttur</strain>
    </source>
</reference>
<dbReference type="InterPro" id="IPR005517">
    <property type="entry name" value="Transl_elong_EFG/EF2_IV"/>
</dbReference>
<dbReference type="InterPro" id="IPR000640">
    <property type="entry name" value="EFG_V-like"/>
</dbReference>
<comment type="function">
    <text evidence="5">Catalyzes the GTP-dependent ribosomal translocation step during translation elongation. During this step, the ribosome changes from the pre-translocational (PRE) to the post-translocational (POST) state as the newly formed A-site-bound peptidyl-tRNA and P-site-bound deacylated tRNA move to the P and E sites, respectively. Catalyzes the coordinated movement of the two tRNA molecules, the mRNA and conformational changes in the ribosome.</text>
</comment>
<sequence length="470" mass="54126">MFKKKKKIIETLLNLDDNIMDNYCKKKANVSNNDIVKSIRKLTCLLKVVPVLCGSSFKNKGVQLLLNGICDFLPSPVYNIKKNIFKKPFSALIFKICHNLFSNKLIFFRVYYGILNVGDYIYNCRTKKKEKISRIYKIHANKQIPINKVYCGDIAAISGIKNIRTGDTICDIKHHIILDKINFPKPVMGISIMSKKQTDNKKLSFVLSNILNEDPTLKLKIDNNQTIIYGMGELHLEIVIDRIKKEFNLDLIKGKPLVKYKNLLTKTIKYREIYKKQTGGKGKFADILFKIGPSYKKKNGLEFINKIKGGNIPKEFILCIKKGFKESMKIGPLYGYKLLNMKVVLIDGSYHIVDSDSLSFEIAAKIGYRNSIKLTKPIILEPIMKLKINTVDKYMGDIINDINKRRGIIKNIITDNKIKIINTVTPLSELFGYITKLRTLSSGRAMYNMNFYKYKKVSLYIYKKNNNIYE</sequence>
<dbReference type="Gene3D" id="3.30.70.870">
    <property type="entry name" value="Elongation Factor G (Translational Gtpase), domain 3"/>
    <property type="match status" value="1"/>
</dbReference>
<dbReference type="Pfam" id="PF03764">
    <property type="entry name" value="EFG_IV"/>
    <property type="match status" value="1"/>
</dbReference>
<dbReference type="SUPFAM" id="SSF50447">
    <property type="entry name" value="Translation proteins"/>
    <property type="match status" value="1"/>
</dbReference>
<dbReference type="Pfam" id="PF03144">
    <property type="entry name" value="GTP_EFTU_D2"/>
    <property type="match status" value="1"/>
</dbReference>
<dbReference type="PANTHER" id="PTHR43261">
    <property type="entry name" value="TRANSLATION ELONGATION FACTOR G-RELATED"/>
    <property type="match status" value="1"/>
</dbReference>
<evidence type="ECO:0000256" key="2">
    <source>
        <dbReference type="ARBA" id="ARBA00022768"/>
    </source>
</evidence>
<keyword evidence="4" id="KW-0342">GTP-binding</keyword>
<dbReference type="GO" id="GO:0005525">
    <property type="term" value="F:GTP binding"/>
    <property type="evidence" value="ECO:0007669"/>
    <property type="project" value="UniProtKB-KW"/>
</dbReference>
<dbReference type="GO" id="GO:0003746">
    <property type="term" value="F:translation elongation factor activity"/>
    <property type="evidence" value="ECO:0007669"/>
    <property type="project" value="UniProtKB-KW"/>
</dbReference>
<dbReference type="Gene3D" id="2.40.30.10">
    <property type="entry name" value="Translation factors"/>
    <property type="match status" value="1"/>
</dbReference>
<dbReference type="InterPro" id="IPR020568">
    <property type="entry name" value="Ribosomal_Su5_D2-typ_SF"/>
</dbReference>
<dbReference type="SMART" id="SM00838">
    <property type="entry name" value="EFG_C"/>
    <property type="match status" value="1"/>
</dbReference>
<dbReference type="CDD" id="cd04088">
    <property type="entry name" value="EFG_mtEFG_II"/>
    <property type="match status" value="1"/>
</dbReference>
<feature type="domain" description="Translation elongation factor EFG/EF2" evidence="7">
    <location>
        <begin position="257"/>
        <end position="376"/>
    </location>
</feature>
<dbReference type="Gene3D" id="3.30.230.10">
    <property type="match status" value="1"/>
</dbReference>
<dbReference type="Pfam" id="PF00679">
    <property type="entry name" value="EFG_C"/>
    <property type="match status" value="1"/>
</dbReference>
<keyword evidence="3" id="KW-0648">Protein biosynthesis</keyword>
<evidence type="ECO:0000259" key="6">
    <source>
        <dbReference type="SMART" id="SM00838"/>
    </source>
</evidence>
<dbReference type="Gene3D" id="3.30.70.240">
    <property type="match status" value="1"/>
</dbReference>
<organism evidence="8">
    <name type="scientific">Candidatus Shikimatogenerans sp. Ttur</name>
    <dbReference type="NCBI Taxonomy" id="3158569"/>
    <lineage>
        <taxon>Bacteria</taxon>
        <taxon>Pseudomonadati</taxon>
        <taxon>Bacteroidota</taxon>
        <taxon>Flavobacteriia</taxon>
        <taxon>Flavobacteriales</taxon>
        <taxon>Candidatus Shikimatogenerans</taxon>
    </lineage>
</organism>
<keyword evidence="2" id="KW-0251">Elongation factor</keyword>
<dbReference type="AlphaFoldDB" id="A0AAU7ZXE0"/>
<evidence type="ECO:0000256" key="1">
    <source>
        <dbReference type="ARBA" id="ARBA00022741"/>
    </source>
</evidence>
<dbReference type="InterPro" id="IPR035647">
    <property type="entry name" value="EFG_III/V"/>
</dbReference>
<dbReference type="InterPro" id="IPR009000">
    <property type="entry name" value="Transl_B-barrel_sf"/>
</dbReference>
<evidence type="ECO:0000256" key="4">
    <source>
        <dbReference type="ARBA" id="ARBA00023134"/>
    </source>
</evidence>
<evidence type="ECO:0000256" key="5">
    <source>
        <dbReference type="ARBA" id="ARBA00024731"/>
    </source>
</evidence>
<evidence type="ECO:0000313" key="8">
    <source>
        <dbReference type="EMBL" id="XCC45281.1"/>
    </source>
</evidence>
<dbReference type="FunFam" id="3.30.70.240:FF:000001">
    <property type="entry name" value="Elongation factor G"/>
    <property type="match status" value="1"/>
</dbReference>
<dbReference type="InterPro" id="IPR004161">
    <property type="entry name" value="EFTu-like_2"/>
</dbReference>
<dbReference type="FunFam" id="2.40.30.10:FF:000006">
    <property type="entry name" value="Elongation factor G"/>
    <property type="match status" value="1"/>
</dbReference>
<accession>A0AAU7ZXE0</accession>
<evidence type="ECO:0000259" key="7">
    <source>
        <dbReference type="SMART" id="SM00889"/>
    </source>
</evidence>
<dbReference type="Pfam" id="PF14492">
    <property type="entry name" value="EFG_III"/>
    <property type="match status" value="1"/>
</dbReference>